<dbReference type="Gene3D" id="3.30.70.270">
    <property type="match status" value="1"/>
</dbReference>
<dbReference type="SMART" id="SM00267">
    <property type="entry name" value="GGDEF"/>
    <property type="match status" value="1"/>
</dbReference>
<dbReference type="NCBIfam" id="TIGR00254">
    <property type="entry name" value="GGDEF"/>
    <property type="match status" value="1"/>
</dbReference>
<dbReference type="PROSITE" id="PS50887">
    <property type="entry name" value="GGDEF"/>
    <property type="match status" value="1"/>
</dbReference>
<evidence type="ECO:0000313" key="2">
    <source>
        <dbReference type="EMBL" id="SFC29472.1"/>
    </source>
</evidence>
<sequence>MIYSFQNASFRDGETGLYNQAYFMEVFNREWHRLMRDKAALSILFLNPHINLSNSIEKECFIQIAHLLEELTYRSSDIICRFDDKFFAIGLFDLNKQGTNVIVKRIQKEIEQNIKLRSTAVNITVGATNVLPSTSILIENLFEKTAMTLTEAEHQGTNAYTIHQLH</sequence>
<organism evidence="2 3">
    <name type="scientific">Pseudoalteromonas denitrificans DSM 6059</name>
    <dbReference type="NCBI Taxonomy" id="1123010"/>
    <lineage>
        <taxon>Bacteria</taxon>
        <taxon>Pseudomonadati</taxon>
        <taxon>Pseudomonadota</taxon>
        <taxon>Gammaproteobacteria</taxon>
        <taxon>Alteromonadales</taxon>
        <taxon>Pseudoalteromonadaceae</taxon>
        <taxon>Pseudoalteromonas</taxon>
    </lineage>
</organism>
<evidence type="ECO:0000259" key="1">
    <source>
        <dbReference type="PROSITE" id="PS50887"/>
    </source>
</evidence>
<accession>A0A1I1I0X9</accession>
<name>A0A1I1I0X9_9GAMM</name>
<reference evidence="2 3" key="1">
    <citation type="submission" date="2016-10" db="EMBL/GenBank/DDBJ databases">
        <authorList>
            <person name="de Groot N.N."/>
        </authorList>
    </citation>
    <scope>NUCLEOTIDE SEQUENCE [LARGE SCALE GENOMIC DNA]</scope>
    <source>
        <strain evidence="2 3">DSM 6059</strain>
    </source>
</reference>
<keyword evidence="3" id="KW-1185">Reference proteome</keyword>
<proteinExistence type="predicted"/>
<dbReference type="SUPFAM" id="SSF55073">
    <property type="entry name" value="Nucleotide cyclase"/>
    <property type="match status" value="1"/>
</dbReference>
<gene>
    <name evidence="2" type="ORF">SAMN02745724_01322</name>
</gene>
<dbReference type="InterPro" id="IPR043128">
    <property type="entry name" value="Rev_trsase/Diguanyl_cyclase"/>
</dbReference>
<feature type="domain" description="GGDEF" evidence="1">
    <location>
        <begin position="39"/>
        <end position="165"/>
    </location>
</feature>
<dbReference type="OrthoDB" id="9180959at2"/>
<dbReference type="AlphaFoldDB" id="A0A1I1I0X9"/>
<dbReference type="STRING" id="1123010.SAMN02745724_01322"/>
<protein>
    <submittedName>
        <fullName evidence="2">Diguanylate cyclase</fullName>
    </submittedName>
</protein>
<dbReference type="RefSeq" id="WP_091982012.1">
    <property type="nucleotide sequence ID" value="NZ_FOLO01000007.1"/>
</dbReference>
<dbReference type="Proteomes" id="UP000198862">
    <property type="component" value="Unassembled WGS sequence"/>
</dbReference>
<dbReference type="InterPro" id="IPR000160">
    <property type="entry name" value="GGDEF_dom"/>
</dbReference>
<dbReference type="EMBL" id="FOLO01000007">
    <property type="protein sequence ID" value="SFC29472.1"/>
    <property type="molecule type" value="Genomic_DNA"/>
</dbReference>
<dbReference type="InterPro" id="IPR029787">
    <property type="entry name" value="Nucleotide_cyclase"/>
</dbReference>
<dbReference type="Pfam" id="PF00990">
    <property type="entry name" value="GGDEF"/>
    <property type="match status" value="1"/>
</dbReference>
<evidence type="ECO:0000313" key="3">
    <source>
        <dbReference type="Proteomes" id="UP000198862"/>
    </source>
</evidence>